<protein>
    <recommendedName>
        <fullName evidence="6">3-hydroxyacyl-CoA dehydrogenase type-2</fullName>
    </recommendedName>
</protein>
<evidence type="ECO:0008006" key="6">
    <source>
        <dbReference type="Google" id="ProtNLM"/>
    </source>
</evidence>
<organism evidence="4 5">
    <name type="scientific">Fonsecaea multimorphosa CBS 102226</name>
    <dbReference type="NCBI Taxonomy" id="1442371"/>
    <lineage>
        <taxon>Eukaryota</taxon>
        <taxon>Fungi</taxon>
        <taxon>Dikarya</taxon>
        <taxon>Ascomycota</taxon>
        <taxon>Pezizomycotina</taxon>
        <taxon>Eurotiomycetes</taxon>
        <taxon>Chaetothyriomycetidae</taxon>
        <taxon>Chaetothyriales</taxon>
        <taxon>Herpotrichiellaceae</taxon>
        <taxon>Fonsecaea</taxon>
    </lineage>
</organism>
<dbReference type="STRING" id="1442371.A0A0D2I5I8"/>
<name>A0A0D2I5I8_9EURO</name>
<dbReference type="PANTHER" id="PTHR44229">
    <property type="entry name" value="15-HYDROXYPROSTAGLANDIN DEHYDROGENASE [NAD(+)]"/>
    <property type="match status" value="1"/>
</dbReference>
<dbReference type="AlphaFoldDB" id="A0A0D2I5I8"/>
<keyword evidence="2" id="KW-0521">NADP</keyword>
<dbReference type="PRINTS" id="PR00080">
    <property type="entry name" value="SDRFAMILY"/>
</dbReference>
<dbReference type="VEuPathDB" id="FungiDB:Z520_11712"/>
<dbReference type="Proteomes" id="UP000053411">
    <property type="component" value="Unassembled WGS sequence"/>
</dbReference>
<proteinExistence type="inferred from homology"/>
<dbReference type="GO" id="GO:0016616">
    <property type="term" value="F:oxidoreductase activity, acting on the CH-OH group of donors, NAD or NADP as acceptor"/>
    <property type="evidence" value="ECO:0007669"/>
    <property type="project" value="TreeGrafter"/>
</dbReference>
<dbReference type="EMBL" id="KN848103">
    <property type="protein sequence ID" value="KIX92536.1"/>
    <property type="molecule type" value="Genomic_DNA"/>
</dbReference>
<evidence type="ECO:0000256" key="3">
    <source>
        <dbReference type="ARBA" id="ARBA00023002"/>
    </source>
</evidence>
<keyword evidence="3" id="KW-0560">Oxidoreductase</keyword>
<dbReference type="OrthoDB" id="5371740at2759"/>
<keyword evidence="5" id="KW-1185">Reference proteome</keyword>
<accession>A0A0D2I5I8</accession>
<dbReference type="InterPro" id="IPR002347">
    <property type="entry name" value="SDR_fam"/>
</dbReference>
<comment type="similarity">
    <text evidence="1">Belongs to the short-chain dehydrogenases/reductases (SDR) family.</text>
</comment>
<dbReference type="Gene3D" id="3.40.50.720">
    <property type="entry name" value="NAD(P)-binding Rossmann-like Domain"/>
    <property type="match status" value="1"/>
</dbReference>
<dbReference type="PROSITE" id="PS00061">
    <property type="entry name" value="ADH_SHORT"/>
    <property type="match status" value="1"/>
</dbReference>
<dbReference type="PANTHER" id="PTHR44229:SF4">
    <property type="entry name" value="15-HYDROXYPROSTAGLANDIN DEHYDROGENASE [NAD(+)]"/>
    <property type="match status" value="1"/>
</dbReference>
<dbReference type="Pfam" id="PF00106">
    <property type="entry name" value="adh_short"/>
    <property type="match status" value="1"/>
</dbReference>
<dbReference type="InterPro" id="IPR020904">
    <property type="entry name" value="Sc_DH/Rdtase_CS"/>
</dbReference>
<dbReference type="RefSeq" id="XP_016626659.1">
    <property type="nucleotide sequence ID" value="XM_016782200.1"/>
</dbReference>
<gene>
    <name evidence="4" type="ORF">Z520_11712</name>
</gene>
<evidence type="ECO:0000256" key="1">
    <source>
        <dbReference type="ARBA" id="ARBA00006484"/>
    </source>
</evidence>
<dbReference type="PRINTS" id="PR00081">
    <property type="entry name" value="GDHRDH"/>
</dbReference>
<dbReference type="InterPro" id="IPR036291">
    <property type="entry name" value="NAD(P)-bd_dom_sf"/>
</dbReference>
<evidence type="ECO:0000256" key="2">
    <source>
        <dbReference type="ARBA" id="ARBA00022857"/>
    </source>
</evidence>
<dbReference type="SUPFAM" id="SSF51735">
    <property type="entry name" value="NAD(P)-binding Rossmann-fold domains"/>
    <property type="match status" value="1"/>
</dbReference>
<dbReference type="GO" id="GO:0005737">
    <property type="term" value="C:cytoplasm"/>
    <property type="evidence" value="ECO:0007669"/>
    <property type="project" value="TreeGrafter"/>
</dbReference>
<dbReference type="GeneID" id="27717458"/>
<evidence type="ECO:0000313" key="5">
    <source>
        <dbReference type="Proteomes" id="UP000053411"/>
    </source>
</evidence>
<sequence length="176" mass="19032">MKSAFEMTVVEFGAINVVVTCAGIMETKAFFDVPATDSQTDEPPEEPLETLRVVDVNLKGTIIALKLAFNFMRSNAPDPSTGSRGSIVFITSLSGYFGGTSVVGYVASKHGVVGLLRSAQKTAEVLGLPLNAIAPILTPIHITQSYTEKWMQRGLPYCTAWNVALPSHRWPKDTSK</sequence>
<evidence type="ECO:0000313" key="4">
    <source>
        <dbReference type="EMBL" id="KIX92536.1"/>
    </source>
</evidence>
<reference evidence="4 5" key="1">
    <citation type="submission" date="2015-01" db="EMBL/GenBank/DDBJ databases">
        <title>The Genome Sequence of Fonsecaea multimorphosa CBS 102226.</title>
        <authorList>
            <consortium name="The Broad Institute Genomics Platform"/>
            <person name="Cuomo C."/>
            <person name="de Hoog S."/>
            <person name="Gorbushina A."/>
            <person name="Stielow B."/>
            <person name="Teixiera M."/>
            <person name="Abouelleil A."/>
            <person name="Chapman S.B."/>
            <person name="Priest M."/>
            <person name="Young S.K."/>
            <person name="Wortman J."/>
            <person name="Nusbaum C."/>
            <person name="Birren B."/>
        </authorList>
    </citation>
    <scope>NUCLEOTIDE SEQUENCE [LARGE SCALE GENOMIC DNA]</scope>
    <source>
        <strain evidence="4 5">CBS 102226</strain>
    </source>
</reference>